<evidence type="ECO:0000256" key="1">
    <source>
        <dbReference type="ARBA" id="ARBA00022490"/>
    </source>
</evidence>
<sequence length="71" mass="8298">MNIDKLIARINELARKHKTVGLSEAEMEERAKLREEYLVLFRKQVRNQLDNIRYVEDEEGTDNSGTNGLVH</sequence>
<dbReference type="GO" id="GO:0005737">
    <property type="term" value="C:cytoplasm"/>
    <property type="evidence" value="ECO:0007669"/>
    <property type="project" value="UniProtKB-SubCell"/>
</dbReference>
<dbReference type="Gene3D" id="1.10.287.540">
    <property type="entry name" value="Helix hairpin bin"/>
    <property type="match status" value="1"/>
</dbReference>
<evidence type="ECO:0000313" key="4">
    <source>
        <dbReference type="EMBL" id="NOJ72331.1"/>
    </source>
</evidence>
<comment type="similarity">
    <text evidence="2">Belongs to the UPF0291 family.</text>
</comment>
<comment type="caution">
    <text evidence="4">The sequence shown here is derived from an EMBL/GenBank/DDBJ whole genome shotgun (WGS) entry which is preliminary data.</text>
</comment>
<dbReference type="Pfam" id="PF05979">
    <property type="entry name" value="DUF896"/>
    <property type="match status" value="1"/>
</dbReference>
<keyword evidence="6" id="KW-1185">Reference proteome</keyword>
<comment type="subcellular location">
    <subcellularLocation>
        <location evidence="2">Cytoplasm</location>
    </subcellularLocation>
</comment>
<dbReference type="PANTHER" id="PTHR37300">
    <property type="entry name" value="UPF0291 PROTEIN CBO2609/CLC_2481"/>
    <property type="match status" value="1"/>
</dbReference>
<gene>
    <name evidence="4" type="ORF">HMI46_17435</name>
    <name evidence="3" type="ORF">M5X12_28530</name>
</gene>
<reference evidence="3 6" key="2">
    <citation type="submission" date="2022-05" db="EMBL/GenBank/DDBJ databases">
        <title>Genome Sequencing of Bee-Associated Microbes.</title>
        <authorList>
            <person name="Dunlap C."/>
        </authorList>
    </citation>
    <scope>NUCLEOTIDE SEQUENCE [LARGE SCALE GENOMIC DNA]</scope>
    <source>
        <strain evidence="3 6">NRRL B-04010</strain>
    </source>
</reference>
<evidence type="ECO:0000256" key="2">
    <source>
        <dbReference type="HAMAP-Rule" id="MF_01103"/>
    </source>
</evidence>
<keyword evidence="1 2" id="KW-0963">Cytoplasm</keyword>
<dbReference type="PANTHER" id="PTHR37300:SF1">
    <property type="entry name" value="UPF0291 PROTEIN YNZC"/>
    <property type="match status" value="1"/>
</dbReference>
<dbReference type="GeneID" id="94490256"/>
<dbReference type="HAMAP" id="MF_01103">
    <property type="entry name" value="UPF0291"/>
    <property type="match status" value="1"/>
</dbReference>
<dbReference type="RefSeq" id="WP_005549883.1">
    <property type="nucleotide sequence ID" value="NZ_JABFOR010000024.1"/>
</dbReference>
<protein>
    <recommendedName>
        <fullName evidence="2">UPF0291 protein HMI46_17435</fullName>
    </recommendedName>
</protein>
<evidence type="ECO:0000313" key="3">
    <source>
        <dbReference type="EMBL" id="MCY9764448.1"/>
    </source>
</evidence>
<dbReference type="InterPro" id="IPR009242">
    <property type="entry name" value="DUF896"/>
</dbReference>
<proteinExistence type="inferred from homology"/>
<dbReference type="Proteomes" id="UP001527181">
    <property type="component" value="Unassembled WGS sequence"/>
</dbReference>
<evidence type="ECO:0000313" key="5">
    <source>
        <dbReference type="Proteomes" id="UP000552038"/>
    </source>
</evidence>
<dbReference type="Proteomes" id="UP000552038">
    <property type="component" value="Unassembled WGS sequence"/>
</dbReference>
<dbReference type="EMBL" id="JAMDNP010000088">
    <property type="protein sequence ID" value="MCY9764448.1"/>
    <property type="molecule type" value="Genomic_DNA"/>
</dbReference>
<accession>A0AAP7A2S4</accession>
<reference evidence="4 5" key="1">
    <citation type="submission" date="2020-05" db="EMBL/GenBank/DDBJ databases">
        <title>Whole genome sequencing and identification of novel metabolites from Paenibacillus alvei strain JR949.</title>
        <authorList>
            <person name="Rajendhran J."/>
            <person name="Sree Pranav P."/>
            <person name="Mahalakshmi B."/>
            <person name="Karthikeyan R."/>
        </authorList>
    </citation>
    <scope>NUCLEOTIDE SEQUENCE [LARGE SCALE GENOMIC DNA]</scope>
    <source>
        <strain evidence="4 5">JR949</strain>
    </source>
</reference>
<dbReference type="SUPFAM" id="SSF158221">
    <property type="entry name" value="YnzC-like"/>
    <property type="match status" value="1"/>
</dbReference>
<organism evidence="4 5">
    <name type="scientific">Paenibacillus alvei</name>
    <name type="common">Bacillus alvei</name>
    <dbReference type="NCBI Taxonomy" id="44250"/>
    <lineage>
        <taxon>Bacteria</taxon>
        <taxon>Bacillati</taxon>
        <taxon>Bacillota</taxon>
        <taxon>Bacilli</taxon>
        <taxon>Bacillales</taxon>
        <taxon>Paenibacillaceae</taxon>
        <taxon>Paenibacillus</taxon>
    </lineage>
</organism>
<dbReference type="EMBL" id="JABFOR010000024">
    <property type="protein sequence ID" value="NOJ72331.1"/>
    <property type="molecule type" value="Genomic_DNA"/>
</dbReference>
<evidence type="ECO:0000313" key="6">
    <source>
        <dbReference type="Proteomes" id="UP001527181"/>
    </source>
</evidence>
<name>A0AAP7A2S4_PAEAL</name>
<dbReference type="AlphaFoldDB" id="A0AAP7A2S4"/>